<evidence type="ECO:0000313" key="3">
    <source>
        <dbReference type="Proteomes" id="UP000248961"/>
    </source>
</evidence>
<dbReference type="OrthoDB" id="630895at2759"/>
<dbReference type="InterPro" id="IPR000182">
    <property type="entry name" value="GNAT_dom"/>
</dbReference>
<dbReference type="STRING" id="1450537.A0A395IB10"/>
<dbReference type="PANTHER" id="PTHR43792">
    <property type="entry name" value="GNAT FAMILY, PUTATIVE (AFU_ORTHOLOGUE AFUA_3G00765)-RELATED-RELATED"/>
    <property type="match status" value="1"/>
</dbReference>
<dbReference type="Proteomes" id="UP000248961">
    <property type="component" value="Unassembled WGS sequence"/>
</dbReference>
<dbReference type="GO" id="GO:0016747">
    <property type="term" value="F:acyltransferase activity, transferring groups other than amino-acyl groups"/>
    <property type="evidence" value="ECO:0007669"/>
    <property type="project" value="InterPro"/>
</dbReference>
<proteinExistence type="predicted"/>
<dbReference type="PROSITE" id="PS51186">
    <property type="entry name" value="GNAT"/>
    <property type="match status" value="1"/>
</dbReference>
<dbReference type="Pfam" id="PF13302">
    <property type="entry name" value="Acetyltransf_3"/>
    <property type="match status" value="1"/>
</dbReference>
<keyword evidence="3" id="KW-1185">Reference proteome</keyword>
<dbReference type="GeneID" id="37202315"/>
<dbReference type="Gene3D" id="3.40.630.30">
    <property type="match status" value="1"/>
</dbReference>
<evidence type="ECO:0000259" key="1">
    <source>
        <dbReference type="PROSITE" id="PS51186"/>
    </source>
</evidence>
<dbReference type="VEuPathDB" id="FungiDB:BO97DRAFT_439908"/>
<dbReference type="CDD" id="cd04301">
    <property type="entry name" value="NAT_SF"/>
    <property type="match status" value="1"/>
</dbReference>
<gene>
    <name evidence="2" type="ORF">BO97DRAFT_439908</name>
</gene>
<dbReference type="PANTHER" id="PTHR43792:SF1">
    <property type="entry name" value="N-ACETYLTRANSFERASE DOMAIN-CONTAINING PROTEIN"/>
    <property type="match status" value="1"/>
</dbReference>
<organism evidence="2 3">
    <name type="scientific">Aspergillus homomorphus (strain CBS 101889)</name>
    <dbReference type="NCBI Taxonomy" id="1450537"/>
    <lineage>
        <taxon>Eukaryota</taxon>
        <taxon>Fungi</taxon>
        <taxon>Dikarya</taxon>
        <taxon>Ascomycota</taxon>
        <taxon>Pezizomycotina</taxon>
        <taxon>Eurotiomycetes</taxon>
        <taxon>Eurotiomycetidae</taxon>
        <taxon>Eurotiales</taxon>
        <taxon>Aspergillaceae</taxon>
        <taxon>Aspergillus</taxon>
        <taxon>Aspergillus subgen. Circumdati</taxon>
    </lineage>
</organism>
<dbReference type="SUPFAM" id="SSF55729">
    <property type="entry name" value="Acyl-CoA N-acyltransferases (Nat)"/>
    <property type="match status" value="1"/>
</dbReference>
<reference evidence="2 3" key="1">
    <citation type="submission" date="2018-02" db="EMBL/GenBank/DDBJ databases">
        <title>The genomes of Aspergillus section Nigri reveals drivers in fungal speciation.</title>
        <authorList>
            <consortium name="DOE Joint Genome Institute"/>
            <person name="Vesth T.C."/>
            <person name="Nybo J."/>
            <person name="Theobald S."/>
            <person name="Brandl J."/>
            <person name="Frisvad J.C."/>
            <person name="Nielsen K.F."/>
            <person name="Lyhne E.K."/>
            <person name="Kogle M.E."/>
            <person name="Kuo A."/>
            <person name="Riley R."/>
            <person name="Clum A."/>
            <person name="Nolan M."/>
            <person name="Lipzen A."/>
            <person name="Salamov A."/>
            <person name="Henrissat B."/>
            <person name="Wiebenga A."/>
            <person name="De vries R.P."/>
            <person name="Grigoriev I.V."/>
            <person name="Mortensen U.H."/>
            <person name="Andersen M.R."/>
            <person name="Baker S.E."/>
        </authorList>
    </citation>
    <scope>NUCLEOTIDE SEQUENCE [LARGE SCALE GENOMIC DNA]</scope>
    <source>
        <strain evidence="2 3">CBS 101889</strain>
    </source>
</reference>
<dbReference type="InterPro" id="IPR051531">
    <property type="entry name" value="N-acetyltransferase"/>
</dbReference>
<accession>A0A395IB10</accession>
<dbReference type="EMBL" id="KZ824268">
    <property type="protein sequence ID" value="RAL16999.1"/>
    <property type="molecule type" value="Genomic_DNA"/>
</dbReference>
<protein>
    <submittedName>
        <fullName evidence="2">Acyl-CoA N-acyltransferase</fullName>
    </submittedName>
</protein>
<dbReference type="AlphaFoldDB" id="A0A395IB10"/>
<feature type="domain" description="N-acetyltransferase" evidence="1">
    <location>
        <begin position="12"/>
        <end position="217"/>
    </location>
</feature>
<sequence length="220" mass="24114">MYKAPAFTTPRLLFEPMTLSDLDDMHEIRNKPEVMKWSMRKTPDQSLAETKTWLTNFVSGESQPPRLCYVIRELSSSGTKGRVIGNMGVRMEPAPAGREDPGLVASSEAAPAAVAGGIVLTPGKDRWELGYIFHPEVWGRGYASEAVQHLSARFFEYLRDAMVAVYADQAANVEPGLFAITNFDNGPSARVLVKNGFVGPVEEFVEGDGTRCVVFVKVGV</sequence>
<name>A0A395IB10_ASPHC</name>
<keyword evidence="2" id="KW-0808">Transferase</keyword>
<dbReference type="InterPro" id="IPR016181">
    <property type="entry name" value="Acyl_CoA_acyltransferase"/>
</dbReference>
<dbReference type="RefSeq" id="XP_025556153.1">
    <property type="nucleotide sequence ID" value="XM_025698026.1"/>
</dbReference>
<evidence type="ECO:0000313" key="2">
    <source>
        <dbReference type="EMBL" id="RAL16999.1"/>
    </source>
</evidence>
<keyword evidence="2" id="KW-0012">Acyltransferase</keyword>